<evidence type="ECO:0000313" key="2">
    <source>
        <dbReference type="EMBL" id="KAI3430900.1"/>
    </source>
</evidence>
<evidence type="ECO:0008006" key="4">
    <source>
        <dbReference type="Google" id="ProtNLM"/>
    </source>
</evidence>
<gene>
    <name evidence="2" type="ORF">D9Q98_009309</name>
</gene>
<protein>
    <recommendedName>
        <fullName evidence="4">BolA-like protein</fullName>
    </recommendedName>
</protein>
<comment type="caution">
    <text evidence="2">The sequence shown here is derived from an EMBL/GenBank/DDBJ whole genome shotgun (WGS) entry which is preliminary data.</text>
</comment>
<dbReference type="InterPro" id="IPR036065">
    <property type="entry name" value="BolA-like_sf"/>
</dbReference>
<accession>A0A9D4YWZ6</accession>
<dbReference type="GO" id="GO:0051604">
    <property type="term" value="P:protein maturation"/>
    <property type="evidence" value="ECO:0007669"/>
    <property type="project" value="InterPro"/>
</dbReference>
<evidence type="ECO:0000256" key="1">
    <source>
        <dbReference type="RuleBase" id="RU003860"/>
    </source>
</evidence>
<dbReference type="EMBL" id="SIDB01000007">
    <property type="protein sequence ID" value="KAI3430900.1"/>
    <property type="molecule type" value="Genomic_DNA"/>
</dbReference>
<dbReference type="SUPFAM" id="SSF82657">
    <property type="entry name" value="BolA-like"/>
    <property type="match status" value="1"/>
</dbReference>
<dbReference type="InterPro" id="IPR002634">
    <property type="entry name" value="BolA"/>
</dbReference>
<keyword evidence="3" id="KW-1185">Reference proteome</keyword>
<dbReference type="Gene3D" id="3.30.300.90">
    <property type="entry name" value="BolA-like"/>
    <property type="match status" value="1"/>
</dbReference>
<dbReference type="Pfam" id="PF01722">
    <property type="entry name" value="BolA"/>
    <property type="match status" value="1"/>
</dbReference>
<sequence length="87" mass="9213">MVTAKDVQERLQLELAATDVRVDDIAGCGTSFEVHVVSAAFAGKRVLERHKLVNAALSQLMGDIHALSIKKTKTPEEEAAAAAAVAQ</sequence>
<proteinExistence type="inferred from homology"/>
<dbReference type="GO" id="GO:0005634">
    <property type="term" value="C:nucleus"/>
    <property type="evidence" value="ECO:0007669"/>
    <property type="project" value="TreeGrafter"/>
</dbReference>
<dbReference type="PANTHER" id="PTHR12735">
    <property type="entry name" value="BOLA-LIKE PROTEIN-RELATED"/>
    <property type="match status" value="1"/>
</dbReference>
<dbReference type="Proteomes" id="UP001055712">
    <property type="component" value="Unassembled WGS sequence"/>
</dbReference>
<dbReference type="InterPro" id="IPR045115">
    <property type="entry name" value="BOL2"/>
</dbReference>
<dbReference type="GO" id="GO:0005829">
    <property type="term" value="C:cytosol"/>
    <property type="evidence" value="ECO:0007669"/>
    <property type="project" value="TreeGrafter"/>
</dbReference>
<dbReference type="GO" id="GO:0051537">
    <property type="term" value="F:2 iron, 2 sulfur cluster binding"/>
    <property type="evidence" value="ECO:0007669"/>
    <property type="project" value="InterPro"/>
</dbReference>
<organism evidence="2 3">
    <name type="scientific">Chlorella vulgaris</name>
    <name type="common">Green alga</name>
    <dbReference type="NCBI Taxonomy" id="3077"/>
    <lineage>
        <taxon>Eukaryota</taxon>
        <taxon>Viridiplantae</taxon>
        <taxon>Chlorophyta</taxon>
        <taxon>core chlorophytes</taxon>
        <taxon>Trebouxiophyceae</taxon>
        <taxon>Chlorellales</taxon>
        <taxon>Chlorellaceae</taxon>
        <taxon>Chlorella clade</taxon>
        <taxon>Chlorella</taxon>
    </lineage>
</organism>
<comment type="similarity">
    <text evidence="1">Belongs to the BolA/IbaG family.</text>
</comment>
<name>A0A9D4YWZ6_CHLVU</name>
<evidence type="ECO:0000313" key="3">
    <source>
        <dbReference type="Proteomes" id="UP001055712"/>
    </source>
</evidence>
<dbReference type="PANTHER" id="PTHR12735:SF27">
    <property type="entry name" value="BOLA-LIKE PROTEIN 2"/>
    <property type="match status" value="1"/>
</dbReference>
<dbReference type="OrthoDB" id="4983at2759"/>
<reference evidence="2" key="1">
    <citation type="journal article" date="2019" name="Plant J.">
        <title>Chlorella vulgaris genome assembly and annotation reveals the molecular basis for metabolic acclimation to high light conditions.</title>
        <authorList>
            <person name="Cecchin M."/>
            <person name="Marcolungo L."/>
            <person name="Rossato M."/>
            <person name="Girolomoni L."/>
            <person name="Cosentino E."/>
            <person name="Cuine S."/>
            <person name="Li-Beisson Y."/>
            <person name="Delledonne M."/>
            <person name="Ballottari M."/>
        </authorList>
    </citation>
    <scope>NUCLEOTIDE SEQUENCE</scope>
    <source>
        <strain evidence="2">211/11P</strain>
    </source>
</reference>
<dbReference type="GO" id="GO:0006879">
    <property type="term" value="P:intracellular iron ion homeostasis"/>
    <property type="evidence" value="ECO:0007669"/>
    <property type="project" value="InterPro"/>
</dbReference>
<dbReference type="PIRSF" id="PIRSF003113">
    <property type="entry name" value="BolA"/>
    <property type="match status" value="1"/>
</dbReference>
<reference evidence="2" key="2">
    <citation type="submission" date="2020-11" db="EMBL/GenBank/DDBJ databases">
        <authorList>
            <person name="Cecchin M."/>
            <person name="Marcolungo L."/>
            <person name="Rossato M."/>
            <person name="Girolomoni L."/>
            <person name="Cosentino E."/>
            <person name="Cuine S."/>
            <person name="Li-Beisson Y."/>
            <person name="Delledonne M."/>
            <person name="Ballottari M."/>
        </authorList>
    </citation>
    <scope>NUCLEOTIDE SEQUENCE</scope>
    <source>
        <strain evidence="2">211/11P</strain>
        <tissue evidence="2">Whole cell</tissue>
    </source>
</reference>
<dbReference type="AlphaFoldDB" id="A0A9D4YWZ6"/>